<reference evidence="6" key="1">
    <citation type="submission" date="2020-06" db="EMBL/GenBank/DDBJ databases">
        <authorList>
            <consortium name="Wellcome Sanger Institute Data Sharing"/>
        </authorList>
    </citation>
    <scope>NUCLEOTIDE SEQUENCE [LARGE SCALE GENOMIC DNA]</scope>
</reference>
<feature type="transmembrane region" description="Helical" evidence="5">
    <location>
        <begin position="47"/>
        <end position="67"/>
    </location>
</feature>
<evidence type="ECO:0000256" key="1">
    <source>
        <dbReference type="ARBA" id="ARBA00004141"/>
    </source>
</evidence>
<name>A0A8C5H2K7_GOUWI</name>
<organism evidence="6 7">
    <name type="scientific">Gouania willdenowi</name>
    <name type="common">Blunt-snouted clingfish</name>
    <name type="synonym">Lepadogaster willdenowi</name>
    <dbReference type="NCBI Taxonomy" id="441366"/>
    <lineage>
        <taxon>Eukaryota</taxon>
        <taxon>Metazoa</taxon>
        <taxon>Chordata</taxon>
        <taxon>Craniata</taxon>
        <taxon>Vertebrata</taxon>
        <taxon>Euteleostomi</taxon>
        <taxon>Actinopterygii</taxon>
        <taxon>Neopterygii</taxon>
        <taxon>Teleostei</taxon>
        <taxon>Neoteleostei</taxon>
        <taxon>Acanthomorphata</taxon>
        <taxon>Ovalentaria</taxon>
        <taxon>Blenniimorphae</taxon>
        <taxon>Blenniiformes</taxon>
        <taxon>Gobiesocoidei</taxon>
        <taxon>Gobiesocidae</taxon>
        <taxon>Gobiesocinae</taxon>
        <taxon>Gouania</taxon>
    </lineage>
</organism>
<keyword evidence="7" id="KW-1185">Reference proteome</keyword>
<dbReference type="GO" id="GO:0016020">
    <property type="term" value="C:membrane"/>
    <property type="evidence" value="ECO:0007669"/>
    <property type="project" value="UniProtKB-SubCell"/>
</dbReference>
<protein>
    <submittedName>
        <fullName evidence="6">Transmembrane protein 253-like</fullName>
    </submittedName>
</protein>
<keyword evidence="3 5" id="KW-1133">Transmembrane helix</keyword>
<dbReference type="PANTHER" id="PTHR37359:SF1">
    <property type="entry name" value="TRANSMEMBRANE PROTEIN 253"/>
    <property type="match status" value="1"/>
</dbReference>
<dbReference type="OrthoDB" id="8932019at2759"/>
<evidence type="ECO:0000256" key="3">
    <source>
        <dbReference type="ARBA" id="ARBA00022989"/>
    </source>
</evidence>
<dbReference type="PANTHER" id="PTHR37359">
    <property type="entry name" value="TRANSMEMBRANE PROTEIN 253"/>
    <property type="match status" value="1"/>
</dbReference>
<dbReference type="CTD" id="643382"/>
<evidence type="ECO:0000313" key="6">
    <source>
        <dbReference type="Ensembl" id="ENSGWIP00000038656.1"/>
    </source>
</evidence>
<dbReference type="Proteomes" id="UP000694680">
    <property type="component" value="Chromosome 6"/>
</dbReference>
<dbReference type="Ensembl" id="ENSGWIT00000042073.1">
    <property type="protein sequence ID" value="ENSGWIP00000038656.1"/>
    <property type="gene ID" value="ENSGWIG00000019748.1"/>
</dbReference>
<feature type="transmembrane region" description="Helical" evidence="5">
    <location>
        <begin position="109"/>
        <end position="129"/>
    </location>
</feature>
<keyword evidence="2 5" id="KW-0812">Transmembrane</keyword>
<evidence type="ECO:0000256" key="4">
    <source>
        <dbReference type="ARBA" id="ARBA00023136"/>
    </source>
</evidence>
<evidence type="ECO:0000256" key="5">
    <source>
        <dbReference type="SAM" id="Phobius"/>
    </source>
</evidence>
<reference evidence="6" key="3">
    <citation type="submission" date="2025-09" db="UniProtKB">
        <authorList>
            <consortium name="Ensembl"/>
        </authorList>
    </citation>
    <scope>IDENTIFICATION</scope>
</reference>
<comment type="subcellular location">
    <subcellularLocation>
        <location evidence="1">Membrane</location>
        <topology evidence="1">Multi-pass membrane protein</topology>
    </subcellularLocation>
</comment>
<dbReference type="Pfam" id="PF04103">
    <property type="entry name" value="CD20"/>
    <property type="match status" value="1"/>
</dbReference>
<evidence type="ECO:0000256" key="2">
    <source>
        <dbReference type="ARBA" id="ARBA00022692"/>
    </source>
</evidence>
<proteinExistence type="predicted"/>
<evidence type="ECO:0000313" key="7">
    <source>
        <dbReference type="Proteomes" id="UP000694680"/>
    </source>
</evidence>
<sequence length="210" mass="23272">MTQNMFMEGLYHVFLNETPPPPASGTSDEHLNTRIHRWFGTVVNTRLLLAGVVQVFCALACILFTIIHACVSYSCSLSMVTPVWPSLVYVAAGCLAVEAQRKATKIKILFLIGLNIFSLLFGFSALLATSLRSAQSIALNTYQQRAGSYVAKASSTAFTVQCFLASIYIILLSWKGLYRYSSPSSQVYSRISQEQYETNGPLLEQVEYNL</sequence>
<feature type="transmembrane region" description="Helical" evidence="5">
    <location>
        <begin position="149"/>
        <end position="171"/>
    </location>
</feature>
<reference evidence="6" key="2">
    <citation type="submission" date="2025-08" db="UniProtKB">
        <authorList>
            <consortium name="Ensembl"/>
        </authorList>
    </citation>
    <scope>IDENTIFICATION</scope>
</reference>
<dbReference type="InterPro" id="IPR007237">
    <property type="entry name" value="CD20-like"/>
</dbReference>
<accession>A0A8C5H2K7</accession>
<dbReference type="RefSeq" id="XP_028306483.1">
    <property type="nucleotide sequence ID" value="XM_028450682.1"/>
</dbReference>
<dbReference type="AlphaFoldDB" id="A0A8C5H2K7"/>
<dbReference type="GeneID" id="114465581"/>
<gene>
    <name evidence="6" type="primary">tmem253</name>
</gene>
<feature type="transmembrane region" description="Helical" evidence="5">
    <location>
        <begin position="79"/>
        <end position="97"/>
    </location>
</feature>
<dbReference type="InterPro" id="IPR038874">
    <property type="entry name" value="TMEM253"/>
</dbReference>
<keyword evidence="4 5" id="KW-0472">Membrane</keyword>